<feature type="domain" description="DM13" evidence="1">
    <location>
        <begin position="199"/>
        <end position="303"/>
    </location>
</feature>
<evidence type="ECO:0000259" key="1">
    <source>
        <dbReference type="PROSITE" id="PS51549"/>
    </source>
</evidence>
<dbReference type="PANTHER" id="PTHR47281">
    <property type="entry name" value="OS09G0557700 PROTEIN"/>
    <property type="match status" value="1"/>
</dbReference>
<evidence type="ECO:0000313" key="3">
    <source>
        <dbReference type="Proteomes" id="UP000199308"/>
    </source>
</evidence>
<dbReference type="InterPro" id="IPR045879">
    <property type="entry name" value="B561A"/>
</dbReference>
<sequence>MFNQKLYVVAFATILTAACGSDSSSSDPQPMAPDLSQGLFVDAKVTGLKYDTATQSGFTDEGGYFNYIAGEDVTFSIGGIRFPTVAAKELLTPLDLFNTDNIDDIEVLNTIRLLQSLDDDGDLSNGIQIPEVVHQLASTISIDFNDPNFIDELSELIELSGVMNTGFVSLAEAKAHFLDTLAQYDITPAQNCGSDHPMVGYSGTFTTFSHDVAGTATIVDNCTIEVTNFSYDGGGPDVYFYGAIDHAYAGADAFSIGTQLTGTVFNDDTVVLNLPSSKSLDDLNTLSVWCVDFSVDFGSLRFEASQ</sequence>
<gene>
    <name evidence="2" type="ORF">SAMN05660429_02855</name>
</gene>
<proteinExistence type="predicted"/>
<dbReference type="OrthoDB" id="5592990at2"/>
<dbReference type="PANTHER" id="PTHR47281:SF1">
    <property type="entry name" value="OS09G0557700 PROTEIN"/>
    <property type="match status" value="1"/>
</dbReference>
<dbReference type="STRING" id="349064.SAMN05660429_02855"/>
<organism evidence="2 3">
    <name type="scientific">Thalassotalea agarivorans</name>
    <name type="common">Thalassomonas agarivorans</name>
    <dbReference type="NCBI Taxonomy" id="349064"/>
    <lineage>
        <taxon>Bacteria</taxon>
        <taxon>Pseudomonadati</taxon>
        <taxon>Pseudomonadota</taxon>
        <taxon>Gammaproteobacteria</taxon>
        <taxon>Alteromonadales</taxon>
        <taxon>Colwelliaceae</taxon>
        <taxon>Thalassotalea</taxon>
    </lineage>
</organism>
<dbReference type="PROSITE" id="PS51257">
    <property type="entry name" value="PROKAR_LIPOPROTEIN"/>
    <property type="match status" value="1"/>
</dbReference>
<evidence type="ECO:0000313" key="2">
    <source>
        <dbReference type="EMBL" id="SET85240.1"/>
    </source>
</evidence>
<reference evidence="2 3" key="1">
    <citation type="submission" date="2016-10" db="EMBL/GenBank/DDBJ databases">
        <authorList>
            <person name="de Groot N.N."/>
        </authorList>
    </citation>
    <scope>NUCLEOTIDE SEQUENCE [LARGE SCALE GENOMIC DNA]</scope>
    <source>
        <strain evidence="2 3">DSM 19706</strain>
    </source>
</reference>
<dbReference type="Pfam" id="PF10517">
    <property type="entry name" value="DM13"/>
    <property type="match status" value="1"/>
</dbReference>
<dbReference type="AlphaFoldDB" id="A0A1I0HMN8"/>
<dbReference type="SMART" id="SM00686">
    <property type="entry name" value="DM13"/>
    <property type="match status" value="1"/>
</dbReference>
<dbReference type="InterPro" id="IPR019545">
    <property type="entry name" value="DM13_domain"/>
</dbReference>
<dbReference type="RefSeq" id="WP_093331947.1">
    <property type="nucleotide sequence ID" value="NZ_AP027363.1"/>
</dbReference>
<name>A0A1I0HMN8_THASX</name>
<dbReference type="PROSITE" id="PS51549">
    <property type="entry name" value="DM13"/>
    <property type="match status" value="1"/>
</dbReference>
<protein>
    <submittedName>
        <fullName evidence="2">Electron transfer DM13</fullName>
    </submittedName>
</protein>
<dbReference type="EMBL" id="FOHK01000017">
    <property type="protein sequence ID" value="SET85240.1"/>
    <property type="molecule type" value="Genomic_DNA"/>
</dbReference>
<dbReference type="Proteomes" id="UP000199308">
    <property type="component" value="Unassembled WGS sequence"/>
</dbReference>
<accession>A0A1I0HMN8</accession>
<keyword evidence="3" id="KW-1185">Reference proteome</keyword>